<evidence type="ECO:0000313" key="1">
    <source>
        <dbReference type="EMBL" id="NNH03912.1"/>
    </source>
</evidence>
<dbReference type="Pfam" id="PF12085">
    <property type="entry name" value="DUF3562"/>
    <property type="match status" value="1"/>
</dbReference>
<dbReference type="Proteomes" id="UP000543598">
    <property type="component" value="Unassembled WGS sequence"/>
</dbReference>
<dbReference type="EMBL" id="JABEMB010000010">
    <property type="protein sequence ID" value="NNH03912.1"/>
    <property type="molecule type" value="Genomic_DNA"/>
</dbReference>
<evidence type="ECO:0000313" key="2">
    <source>
        <dbReference type="Proteomes" id="UP000543598"/>
    </source>
</evidence>
<protein>
    <submittedName>
        <fullName evidence="1">DUF3562 domain-containing protein</fullName>
    </submittedName>
</protein>
<dbReference type="InterPro" id="IPR021945">
    <property type="entry name" value="DUF3562"/>
</dbReference>
<gene>
    <name evidence="1" type="ORF">HLA99_08630</name>
</gene>
<dbReference type="NCBIfam" id="NF046112">
    <property type="entry name" value="MSMEG_6209_Nter"/>
    <property type="match status" value="1"/>
</dbReference>
<reference evidence="1 2" key="1">
    <citation type="submission" date="2020-05" db="EMBL/GenBank/DDBJ databases">
        <title>MicrobeNet Type strains.</title>
        <authorList>
            <person name="Nicholson A.C."/>
        </authorList>
    </citation>
    <scope>NUCLEOTIDE SEQUENCE [LARGE SCALE GENOMIC DNA]</scope>
    <source>
        <strain evidence="1 2">JCM 14282</strain>
    </source>
</reference>
<sequence>MSSTNPDNEYEALIHIIRRLGDRYPAVEDDVVLEIVAEELERFDGARLRDYVPLLVERRLRERLRSAHAA</sequence>
<accession>A0A7Y2Q130</accession>
<proteinExistence type="predicted"/>
<comment type="caution">
    <text evidence="1">The sequence shown here is derived from an EMBL/GenBank/DDBJ whole genome shotgun (WGS) entry which is preliminary data.</text>
</comment>
<keyword evidence="2" id="KW-1185">Reference proteome</keyword>
<dbReference type="Gene3D" id="1.10.8.1060">
    <property type="entry name" value="Corynebacterium glutamicum thioredoxin-dependent arsenate reductase, N-terminal domain"/>
    <property type="match status" value="1"/>
</dbReference>
<organism evidence="1 2">
    <name type="scientific">Microbacterium ulmi</name>
    <dbReference type="NCBI Taxonomy" id="179095"/>
    <lineage>
        <taxon>Bacteria</taxon>
        <taxon>Bacillati</taxon>
        <taxon>Actinomycetota</taxon>
        <taxon>Actinomycetes</taxon>
        <taxon>Micrococcales</taxon>
        <taxon>Microbacteriaceae</taxon>
        <taxon>Microbacterium</taxon>
    </lineage>
</organism>
<dbReference type="RefSeq" id="WP_167035619.1">
    <property type="nucleotide sequence ID" value="NZ_BAAANA010000002.1"/>
</dbReference>
<dbReference type="AlphaFoldDB" id="A0A7Y2Q130"/>
<name>A0A7Y2Q130_9MICO</name>